<protein>
    <submittedName>
        <fullName evidence="6">DNA-binding transcriptional LysR family regulator</fullName>
    </submittedName>
</protein>
<dbReference type="InterPro" id="IPR036390">
    <property type="entry name" value="WH_DNA-bd_sf"/>
</dbReference>
<gene>
    <name evidence="6" type="ORF">HNQ55_000094</name>
</gene>
<keyword evidence="4" id="KW-0804">Transcription</keyword>
<evidence type="ECO:0000313" key="6">
    <source>
        <dbReference type="EMBL" id="MBB6541620.1"/>
    </source>
</evidence>
<name>A0A7X0TS21_9GAMM</name>
<dbReference type="PRINTS" id="PR00039">
    <property type="entry name" value="HTHLYSR"/>
</dbReference>
<dbReference type="Gene3D" id="3.40.190.10">
    <property type="entry name" value="Periplasmic binding protein-like II"/>
    <property type="match status" value="1"/>
</dbReference>
<dbReference type="Proteomes" id="UP000537141">
    <property type="component" value="Unassembled WGS sequence"/>
</dbReference>
<dbReference type="Pfam" id="PF03466">
    <property type="entry name" value="LysR_substrate"/>
    <property type="match status" value="1"/>
</dbReference>
<dbReference type="RefSeq" id="WP_184421033.1">
    <property type="nucleotide sequence ID" value="NZ_AP027362.1"/>
</dbReference>
<dbReference type="Pfam" id="PF00126">
    <property type="entry name" value="HTH_1"/>
    <property type="match status" value="1"/>
</dbReference>
<evidence type="ECO:0000313" key="7">
    <source>
        <dbReference type="Proteomes" id="UP000537141"/>
    </source>
</evidence>
<keyword evidence="7" id="KW-1185">Reference proteome</keyword>
<dbReference type="PROSITE" id="PS50931">
    <property type="entry name" value="HTH_LYSR"/>
    <property type="match status" value="1"/>
</dbReference>
<dbReference type="SUPFAM" id="SSF46785">
    <property type="entry name" value="Winged helix' DNA-binding domain"/>
    <property type="match status" value="1"/>
</dbReference>
<evidence type="ECO:0000256" key="4">
    <source>
        <dbReference type="ARBA" id="ARBA00023163"/>
    </source>
</evidence>
<accession>A0A7X0TS21</accession>
<dbReference type="SUPFAM" id="SSF53850">
    <property type="entry name" value="Periplasmic binding protein-like II"/>
    <property type="match status" value="1"/>
</dbReference>
<dbReference type="GO" id="GO:0003700">
    <property type="term" value="F:DNA-binding transcription factor activity"/>
    <property type="evidence" value="ECO:0007669"/>
    <property type="project" value="InterPro"/>
</dbReference>
<dbReference type="InterPro" id="IPR005119">
    <property type="entry name" value="LysR_subst-bd"/>
</dbReference>
<dbReference type="InterPro" id="IPR000847">
    <property type="entry name" value="LysR_HTH_N"/>
</dbReference>
<comment type="similarity">
    <text evidence="1">Belongs to the LysR transcriptional regulatory family.</text>
</comment>
<dbReference type="Gene3D" id="1.10.10.10">
    <property type="entry name" value="Winged helix-like DNA-binding domain superfamily/Winged helix DNA-binding domain"/>
    <property type="match status" value="1"/>
</dbReference>
<dbReference type="AlphaFoldDB" id="A0A7X0TS21"/>
<evidence type="ECO:0000256" key="3">
    <source>
        <dbReference type="ARBA" id="ARBA00023125"/>
    </source>
</evidence>
<comment type="caution">
    <text evidence="6">The sequence shown here is derived from an EMBL/GenBank/DDBJ whole genome shotgun (WGS) entry which is preliminary data.</text>
</comment>
<sequence length="281" mass="31816">MDIELAKTFLAIMRSGTFIEASNRLNVTQTTITARIKTLESNLDCQLFIRNRAGAKLTKEGEVFASYANSLVQTWEQAKAHLTLPKGKVDAIRIGTESSLWNPLLLDWITAVNYNAPEIHISTEVTEVEQLIDLLDKNKLDIILLHQPCYYSGFTVEQIVEEKLIHVQVSEKQTPDLFIDWGNEFRRDYDAALPNKRQASLSFNLGPLALKFMLKNGGNGYFRTRVIADHIASGKLQKVKGSPEFSYPIYITYRTEKSSATLEKTLTCLKQSLALNTQWQV</sequence>
<proteinExistence type="inferred from homology"/>
<evidence type="ECO:0000256" key="2">
    <source>
        <dbReference type="ARBA" id="ARBA00023015"/>
    </source>
</evidence>
<keyword evidence="2" id="KW-0805">Transcription regulation</keyword>
<dbReference type="InterPro" id="IPR036388">
    <property type="entry name" value="WH-like_DNA-bd_sf"/>
</dbReference>
<dbReference type="GO" id="GO:0000976">
    <property type="term" value="F:transcription cis-regulatory region binding"/>
    <property type="evidence" value="ECO:0007669"/>
    <property type="project" value="TreeGrafter"/>
</dbReference>
<feature type="domain" description="HTH lysR-type" evidence="5">
    <location>
        <begin position="1"/>
        <end position="58"/>
    </location>
</feature>
<evidence type="ECO:0000259" key="5">
    <source>
        <dbReference type="PROSITE" id="PS50931"/>
    </source>
</evidence>
<reference evidence="6 7" key="1">
    <citation type="submission" date="2020-08" db="EMBL/GenBank/DDBJ databases">
        <title>Genomic Encyclopedia of Type Strains, Phase IV (KMG-IV): sequencing the most valuable type-strain genomes for metagenomic binning, comparative biology and taxonomic classification.</title>
        <authorList>
            <person name="Goeker M."/>
        </authorList>
    </citation>
    <scope>NUCLEOTIDE SEQUENCE [LARGE SCALE GENOMIC DNA]</scope>
    <source>
        <strain evidence="6 7">DSM 26287</strain>
    </source>
</reference>
<keyword evidence="3 6" id="KW-0238">DNA-binding</keyword>
<evidence type="ECO:0000256" key="1">
    <source>
        <dbReference type="ARBA" id="ARBA00009437"/>
    </source>
</evidence>
<dbReference type="EMBL" id="JACHHU010000001">
    <property type="protein sequence ID" value="MBB6541620.1"/>
    <property type="molecule type" value="Genomic_DNA"/>
</dbReference>
<dbReference type="PANTHER" id="PTHR30126:SF21">
    <property type="entry name" value="TRANSCRIPTIONAL REGULATOR-RELATED"/>
    <property type="match status" value="1"/>
</dbReference>
<dbReference type="PANTHER" id="PTHR30126">
    <property type="entry name" value="HTH-TYPE TRANSCRIPTIONAL REGULATOR"/>
    <property type="match status" value="1"/>
</dbReference>
<organism evidence="6 7">
    <name type="scientific">Thalassotalea piscium</name>
    <dbReference type="NCBI Taxonomy" id="1230533"/>
    <lineage>
        <taxon>Bacteria</taxon>
        <taxon>Pseudomonadati</taxon>
        <taxon>Pseudomonadota</taxon>
        <taxon>Gammaproteobacteria</taxon>
        <taxon>Alteromonadales</taxon>
        <taxon>Colwelliaceae</taxon>
        <taxon>Thalassotalea</taxon>
    </lineage>
</organism>